<dbReference type="GO" id="GO:0016301">
    <property type="term" value="F:kinase activity"/>
    <property type="evidence" value="ECO:0007669"/>
    <property type="project" value="UniProtKB-KW"/>
</dbReference>
<proteinExistence type="predicted"/>
<dbReference type="RefSeq" id="WP_074261082.1">
    <property type="nucleotide sequence ID" value="NZ_FSRJ01000004.1"/>
</dbReference>
<keyword evidence="1" id="KW-0808">Transferase</keyword>
<dbReference type="SUPFAM" id="SSF52540">
    <property type="entry name" value="P-loop containing nucleoside triphosphate hydrolases"/>
    <property type="match status" value="1"/>
</dbReference>
<dbReference type="EMBL" id="FSRJ01000004">
    <property type="protein sequence ID" value="SIO15061.1"/>
    <property type="molecule type" value="Genomic_DNA"/>
</dbReference>
<evidence type="ECO:0000313" key="1">
    <source>
        <dbReference type="EMBL" id="SIO15061.1"/>
    </source>
</evidence>
<evidence type="ECO:0000313" key="2">
    <source>
        <dbReference type="Proteomes" id="UP000184699"/>
    </source>
</evidence>
<keyword evidence="2" id="KW-1185">Reference proteome</keyword>
<keyword evidence="1" id="KW-0418">Kinase</keyword>
<dbReference type="InterPro" id="IPR027417">
    <property type="entry name" value="P-loop_NTPase"/>
</dbReference>
<accession>A0A1N6H5H1</accession>
<gene>
    <name evidence="1" type="ORF">SAMN05443544_2910</name>
</gene>
<dbReference type="STRING" id="232089.SAMN05443544_2910"/>
<organism evidence="1 2">
    <name type="scientific">Agromyces cerinus subsp. cerinus</name>
    <dbReference type="NCBI Taxonomy" id="232089"/>
    <lineage>
        <taxon>Bacteria</taxon>
        <taxon>Bacillati</taxon>
        <taxon>Actinomycetota</taxon>
        <taxon>Actinomycetes</taxon>
        <taxon>Micrococcales</taxon>
        <taxon>Microbacteriaceae</taxon>
        <taxon>Agromyces</taxon>
    </lineage>
</organism>
<sequence>MTPRARSVGDVVAAIDSVAARRSGRRIVVGVSGFGGAGKSTLARALVGEVDGAVRLRGDDFLEPARSHHRSPDWDGVERRRIREEVLDPFLAGRRAEFRRFDWSARSLGEPETLEPAEVLVLDAVGIFHPELDGCFDLRVWVDVDLDEATRRGMARDAAEGRLHEELWRDVWVPNERDFAAAFDPRGRADLWYEPAGGHGA</sequence>
<dbReference type="Gene3D" id="3.40.50.300">
    <property type="entry name" value="P-loop containing nucleotide triphosphate hydrolases"/>
    <property type="match status" value="1"/>
</dbReference>
<name>A0A1N6H5H1_9MICO</name>
<dbReference type="Proteomes" id="UP000184699">
    <property type="component" value="Unassembled WGS sequence"/>
</dbReference>
<protein>
    <submittedName>
        <fullName evidence="1">Uridine kinase</fullName>
    </submittedName>
</protein>
<reference evidence="2" key="1">
    <citation type="submission" date="2016-11" db="EMBL/GenBank/DDBJ databases">
        <authorList>
            <person name="Varghese N."/>
            <person name="Submissions S."/>
        </authorList>
    </citation>
    <scope>NUCLEOTIDE SEQUENCE [LARGE SCALE GENOMIC DNA]</scope>
    <source>
        <strain evidence="2">DSM 8595</strain>
    </source>
</reference>
<dbReference type="AlphaFoldDB" id="A0A1N6H5H1"/>